<keyword evidence="1" id="KW-0560">Oxidoreductase</keyword>
<dbReference type="PANTHER" id="PTHR30466">
    <property type="entry name" value="FLAVIN REDUCTASE"/>
    <property type="match status" value="1"/>
</dbReference>
<feature type="domain" description="Flavin reductase like" evidence="2">
    <location>
        <begin position="29"/>
        <end position="174"/>
    </location>
</feature>
<evidence type="ECO:0000313" key="3">
    <source>
        <dbReference type="EMBL" id="GHG85782.1"/>
    </source>
</evidence>
<dbReference type="Pfam" id="PF01613">
    <property type="entry name" value="Flavin_Reduct"/>
    <property type="match status" value="1"/>
</dbReference>
<dbReference type="RefSeq" id="WP_051312168.1">
    <property type="nucleotide sequence ID" value="NZ_BNAP01000003.1"/>
</dbReference>
<evidence type="ECO:0000313" key="4">
    <source>
        <dbReference type="Proteomes" id="UP000611500"/>
    </source>
</evidence>
<sequence length="178" mass="18533">MSESKDVSADCAALRSASASLRSDFRDAMASLAAKVCIVAARGAGQCFGRTVTAAFSLNVAPPAILVSIAAGAPLAALIRAGRQFSVAMLSEGQQAVADAFAGKVAPEHRFEVGDWQSWSSGQPRLAGGVAAMDCTVISEIELADHLLFAGAPRDIRHDGGRQPLVWHGRHYNGVCTL</sequence>
<dbReference type="PANTHER" id="PTHR30466:SF1">
    <property type="entry name" value="FMN REDUCTASE (NADH) RUTF"/>
    <property type="match status" value="1"/>
</dbReference>
<dbReference type="InterPro" id="IPR012349">
    <property type="entry name" value="Split_barrel_FMN-bd"/>
</dbReference>
<organism evidence="3 4">
    <name type="scientific">Pseudodonghicola xiamenensis</name>
    <dbReference type="NCBI Taxonomy" id="337702"/>
    <lineage>
        <taxon>Bacteria</taxon>
        <taxon>Pseudomonadati</taxon>
        <taxon>Pseudomonadota</taxon>
        <taxon>Alphaproteobacteria</taxon>
        <taxon>Rhodobacterales</taxon>
        <taxon>Paracoccaceae</taxon>
        <taxon>Pseudodonghicola</taxon>
    </lineage>
</organism>
<dbReference type="GO" id="GO:0042602">
    <property type="term" value="F:riboflavin reductase (NADPH) activity"/>
    <property type="evidence" value="ECO:0007669"/>
    <property type="project" value="TreeGrafter"/>
</dbReference>
<gene>
    <name evidence="3" type="primary">rutF</name>
    <name evidence="3" type="ORF">GCM10010961_13100</name>
</gene>
<reference evidence="3" key="2">
    <citation type="submission" date="2020-09" db="EMBL/GenBank/DDBJ databases">
        <authorList>
            <person name="Sun Q."/>
            <person name="Zhou Y."/>
        </authorList>
    </citation>
    <scope>NUCLEOTIDE SEQUENCE</scope>
    <source>
        <strain evidence="3">CGMCC 1.7081</strain>
    </source>
</reference>
<comment type="caution">
    <text evidence="3">The sequence shown here is derived from an EMBL/GenBank/DDBJ whole genome shotgun (WGS) entry which is preliminary data.</text>
</comment>
<dbReference type="SMART" id="SM00903">
    <property type="entry name" value="Flavin_Reduct"/>
    <property type="match status" value="1"/>
</dbReference>
<name>A0A8J3H6Z8_9RHOB</name>
<dbReference type="InterPro" id="IPR050268">
    <property type="entry name" value="NADH-dep_flavin_reductase"/>
</dbReference>
<reference evidence="3" key="1">
    <citation type="journal article" date="2014" name="Int. J. Syst. Evol. Microbiol.">
        <title>Complete genome sequence of Corynebacterium casei LMG S-19264T (=DSM 44701T), isolated from a smear-ripened cheese.</title>
        <authorList>
            <consortium name="US DOE Joint Genome Institute (JGI-PGF)"/>
            <person name="Walter F."/>
            <person name="Albersmeier A."/>
            <person name="Kalinowski J."/>
            <person name="Ruckert C."/>
        </authorList>
    </citation>
    <scope>NUCLEOTIDE SEQUENCE</scope>
    <source>
        <strain evidence="3">CGMCC 1.7081</strain>
    </source>
</reference>
<dbReference type="Proteomes" id="UP000611500">
    <property type="component" value="Unassembled WGS sequence"/>
</dbReference>
<proteinExistence type="predicted"/>
<dbReference type="EMBL" id="BNAP01000003">
    <property type="protein sequence ID" value="GHG85782.1"/>
    <property type="molecule type" value="Genomic_DNA"/>
</dbReference>
<accession>A0A8J3H6Z8</accession>
<dbReference type="GO" id="GO:0010181">
    <property type="term" value="F:FMN binding"/>
    <property type="evidence" value="ECO:0007669"/>
    <property type="project" value="InterPro"/>
</dbReference>
<dbReference type="SUPFAM" id="SSF50475">
    <property type="entry name" value="FMN-binding split barrel"/>
    <property type="match status" value="1"/>
</dbReference>
<dbReference type="AlphaFoldDB" id="A0A8J3H6Z8"/>
<evidence type="ECO:0000259" key="2">
    <source>
        <dbReference type="SMART" id="SM00903"/>
    </source>
</evidence>
<protein>
    <submittedName>
        <fullName evidence="3">FMN reductase (NADH) RutF</fullName>
    </submittedName>
</protein>
<evidence type="ECO:0000256" key="1">
    <source>
        <dbReference type="ARBA" id="ARBA00023002"/>
    </source>
</evidence>
<dbReference type="Gene3D" id="2.30.110.10">
    <property type="entry name" value="Electron Transport, Fmn-binding Protein, Chain A"/>
    <property type="match status" value="1"/>
</dbReference>
<keyword evidence="4" id="KW-1185">Reference proteome</keyword>
<dbReference type="InterPro" id="IPR002563">
    <property type="entry name" value="Flavin_Rdtase-like_dom"/>
</dbReference>